<proteinExistence type="predicted"/>
<feature type="domain" description="FAS1" evidence="4">
    <location>
        <begin position="507"/>
        <end position="626"/>
    </location>
</feature>
<accession>A0A0P4VVG3</accession>
<protein>
    <recommendedName>
        <fullName evidence="7">Transforming growth factor-beta-induced protein ig-h3</fullName>
    </recommendedName>
</protein>
<name>A0A0P4VVG3_SCYOL</name>
<dbReference type="PROSITE" id="PS50213">
    <property type="entry name" value="FAS1"/>
    <property type="match status" value="4"/>
</dbReference>
<evidence type="ECO:0000256" key="2">
    <source>
        <dbReference type="ARBA" id="ARBA00023157"/>
    </source>
</evidence>
<dbReference type="PROSITE" id="PS51041">
    <property type="entry name" value="EMI"/>
    <property type="match status" value="1"/>
</dbReference>
<organism evidence="6">
    <name type="scientific">Scylla olivacea</name>
    <name type="common">Orange mud crab</name>
    <name type="synonym">Cancer olivacea</name>
    <dbReference type="NCBI Taxonomy" id="85551"/>
    <lineage>
        <taxon>Eukaryota</taxon>
        <taxon>Metazoa</taxon>
        <taxon>Ecdysozoa</taxon>
        <taxon>Arthropoda</taxon>
        <taxon>Crustacea</taxon>
        <taxon>Multicrustacea</taxon>
        <taxon>Malacostraca</taxon>
        <taxon>Eumalacostraca</taxon>
        <taxon>Eucarida</taxon>
        <taxon>Decapoda</taxon>
        <taxon>Pleocyemata</taxon>
        <taxon>Brachyura</taxon>
        <taxon>Eubrachyura</taxon>
        <taxon>Portunoidea</taxon>
        <taxon>Portunidae</taxon>
        <taxon>Portuninae</taxon>
        <taxon>Scylla</taxon>
    </lineage>
</organism>
<dbReference type="InterPro" id="IPR036378">
    <property type="entry name" value="FAS1_dom_sf"/>
</dbReference>
<feature type="domain" description="FAS1" evidence="4">
    <location>
        <begin position="372"/>
        <end position="503"/>
    </location>
</feature>
<evidence type="ECO:0000256" key="3">
    <source>
        <dbReference type="SAM" id="SignalP"/>
    </source>
</evidence>
<dbReference type="Pfam" id="PF02469">
    <property type="entry name" value="Fasciclin"/>
    <property type="match status" value="4"/>
</dbReference>
<evidence type="ECO:0000259" key="5">
    <source>
        <dbReference type="PROSITE" id="PS51041"/>
    </source>
</evidence>
<dbReference type="InterPro" id="IPR050904">
    <property type="entry name" value="Adhesion/Biosynth-related"/>
</dbReference>
<dbReference type="PANTHER" id="PTHR10900:SF114">
    <property type="entry name" value="FAS1 DOMAIN-CONTAINING PROTEIN"/>
    <property type="match status" value="1"/>
</dbReference>
<feature type="domain" description="FAS1" evidence="4">
    <location>
        <begin position="95"/>
        <end position="230"/>
    </location>
</feature>
<dbReference type="AlphaFoldDB" id="A0A0P4VVG3"/>
<evidence type="ECO:0008006" key="7">
    <source>
        <dbReference type="Google" id="ProtNLM"/>
    </source>
</evidence>
<evidence type="ECO:0000256" key="1">
    <source>
        <dbReference type="ARBA" id="ARBA00022729"/>
    </source>
</evidence>
<dbReference type="InterPro" id="IPR011489">
    <property type="entry name" value="EMI_domain"/>
</dbReference>
<feature type="domain" description="EMI" evidence="5">
    <location>
        <begin position="40"/>
        <end position="94"/>
    </location>
</feature>
<reference evidence="6" key="1">
    <citation type="submission" date="2015-09" db="EMBL/GenBank/DDBJ databases">
        <title>Scylla olivacea transcriptome.</title>
        <authorList>
            <person name="Ikhwanuddin M."/>
        </authorList>
    </citation>
    <scope>NUCLEOTIDE SEQUENCE</scope>
</reference>
<feature type="signal peptide" evidence="3">
    <location>
        <begin position="1"/>
        <end position="25"/>
    </location>
</feature>
<dbReference type="Gene3D" id="2.30.180.10">
    <property type="entry name" value="FAS1 domain"/>
    <property type="match status" value="4"/>
</dbReference>
<evidence type="ECO:0000313" key="6">
    <source>
        <dbReference type="EMBL" id="JAI59860.1"/>
    </source>
</evidence>
<feature type="chain" id="PRO_5006070066" description="Transforming growth factor-beta-induced protein ig-h3" evidence="3">
    <location>
        <begin position="26"/>
        <end position="626"/>
    </location>
</feature>
<sequence>MWTAEVLRAVCLGCLLVAGAQPADAKRIPRWWMKVAQRQGPNACVVEEVPNTGLEFWTECRYWLNRKICGRRTRIRFECCEGFERNGDENGCTRVKPLMNLLETAESLGATKWAQYIRESGLAGELEGAAAYTLFAPTNEAFENLRRSLKSQMEAYRGNPNNPILLYHMLPTKLLSDHFQADMMAETRYQGHSVRINKYSNGMTTINCALLIRKDQHATNGVVHLISSVLDPSIGTGRNVVDIVLSDGRFSVLADVLERSGYINRLRTMQGSVTVLAPSDEAFQKLPESRREKIINDNEARLALIQNHIIPHVICESAVTGEHRVTTASKDKLMFSCDIDGTYVETTKMRGNFNLGQNGIIHMIDDVLLPDRAKNLLELAESRQLYTFVELVKKAGLEETLSHTGDYTFFVPDEAAWYALDSQVLDKARRDLDLAGQLVRFHGAYGRHLTNAITDNQAIMSLNEEDPVRLQVWRRALGVEDALITEPDLEAQNGVIHIINKVITPSNQSLADVLRSLPGHSFETFLEAVDRVSQEGEAGALLSLGPGDEMFYTFFVPTDRAFRRVNQAMLRRLRQDEAFTRRVVRQHVAVNMFPEISFEKNLVYTVNGMAGPFDVKRTKEDILKVG</sequence>
<keyword evidence="1 3" id="KW-0732">Signal</keyword>
<dbReference type="InterPro" id="IPR000782">
    <property type="entry name" value="FAS1_domain"/>
</dbReference>
<keyword evidence="2" id="KW-1015">Disulfide bond</keyword>
<dbReference type="GO" id="GO:0005615">
    <property type="term" value="C:extracellular space"/>
    <property type="evidence" value="ECO:0007669"/>
    <property type="project" value="TreeGrafter"/>
</dbReference>
<dbReference type="SMART" id="SM00554">
    <property type="entry name" value="FAS1"/>
    <property type="match status" value="3"/>
</dbReference>
<dbReference type="PANTHER" id="PTHR10900">
    <property type="entry name" value="PERIOSTIN-RELATED"/>
    <property type="match status" value="1"/>
</dbReference>
<feature type="domain" description="FAS1" evidence="4">
    <location>
        <begin position="237"/>
        <end position="368"/>
    </location>
</feature>
<dbReference type="EMBL" id="GDRN01093578">
    <property type="protein sequence ID" value="JAI59860.1"/>
    <property type="molecule type" value="Transcribed_RNA"/>
</dbReference>
<evidence type="ECO:0000259" key="4">
    <source>
        <dbReference type="PROSITE" id="PS50213"/>
    </source>
</evidence>
<dbReference type="SUPFAM" id="SSF82153">
    <property type="entry name" value="FAS1 domain"/>
    <property type="match status" value="4"/>
</dbReference>